<name>A0A252F5I8_9FIRM</name>
<keyword evidence="1" id="KW-0812">Transmembrane</keyword>
<dbReference type="Pfam" id="PF07853">
    <property type="entry name" value="DUF1648"/>
    <property type="match status" value="1"/>
</dbReference>
<feature type="transmembrane region" description="Helical" evidence="1">
    <location>
        <begin position="132"/>
        <end position="155"/>
    </location>
</feature>
<gene>
    <name evidence="3" type="ORF">CBW42_05430</name>
</gene>
<protein>
    <recommendedName>
        <fullName evidence="2">DUF1648 domain-containing protein</fullName>
    </recommendedName>
</protein>
<comment type="caution">
    <text evidence="3">The sequence shown here is derived from an EMBL/GenBank/DDBJ whole genome shotgun (WGS) entry which is preliminary data.</text>
</comment>
<feature type="transmembrane region" description="Helical" evidence="1">
    <location>
        <begin position="52"/>
        <end position="78"/>
    </location>
</feature>
<dbReference type="InterPro" id="IPR012867">
    <property type="entry name" value="DUF1648"/>
</dbReference>
<feature type="transmembrane region" description="Helical" evidence="1">
    <location>
        <begin position="98"/>
        <end position="120"/>
    </location>
</feature>
<reference evidence="3 4" key="1">
    <citation type="submission" date="2017-05" db="EMBL/GenBank/DDBJ databases">
        <title>Butyricicoccus porcorum sp. nov. a butyrate-producing bacterium from the swine intestinal tract.</title>
        <authorList>
            <person name="Trachsel J."/>
            <person name="Humphrey S."/>
            <person name="Allen H.K."/>
        </authorList>
    </citation>
    <scope>NUCLEOTIDE SEQUENCE [LARGE SCALE GENOMIC DNA]</scope>
    <source>
        <strain evidence="3">BB10</strain>
    </source>
</reference>
<dbReference type="EMBL" id="NHOC01000004">
    <property type="protein sequence ID" value="OUM21024.1"/>
    <property type="molecule type" value="Genomic_DNA"/>
</dbReference>
<evidence type="ECO:0000313" key="3">
    <source>
        <dbReference type="EMBL" id="OUM21024.1"/>
    </source>
</evidence>
<feature type="domain" description="DUF1648" evidence="2">
    <location>
        <begin position="19"/>
        <end position="66"/>
    </location>
</feature>
<evidence type="ECO:0000313" key="4">
    <source>
        <dbReference type="Proteomes" id="UP000194903"/>
    </source>
</evidence>
<proteinExistence type="predicted"/>
<evidence type="ECO:0000259" key="2">
    <source>
        <dbReference type="Pfam" id="PF07853"/>
    </source>
</evidence>
<feature type="transmembrane region" description="Helical" evidence="1">
    <location>
        <begin position="12"/>
        <end position="32"/>
    </location>
</feature>
<dbReference type="AlphaFoldDB" id="A0A252F5I8"/>
<keyword evidence="1" id="KW-0472">Membrane</keyword>
<keyword evidence="4" id="KW-1185">Reference proteome</keyword>
<accession>A0A252F5I8</accession>
<dbReference type="RefSeq" id="WP_087018529.1">
    <property type="nucleotide sequence ID" value="NZ_CP178353.1"/>
</dbReference>
<organism evidence="3 4">
    <name type="scientific">Butyricicoccus porcorum</name>
    <dbReference type="NCBI Taxonomy" id="1945634"/>
    <lineage>
        <taxon>Bacteria</taxon>
        <taxon>Bacillati</taxon>
        <taxon>Bacillota</taxon>
        <taxon>Clostridia</taxon>
        <taxon>Eubacteriales</taxon>
        <taxon>Butyricicoccaceae</taxon>
        <taxon>Butyricicoccus</taxon>
    </lineage>
</organism>
<evidence type="ECO:0000256" key="1">
    <source>
        <dbReference type="SAM" id="Phobius"/>
    </source>
</evidence>
<dbReference type="OrthoDB" id="9808690at2"/>
<keyword evidence="1" id="KW-1133">Transmembrane helix</keyword>
<dbReference type="Proteomes" id="UP000194903">
    <property type="component" value="Unassembled WGS sequence"/>
</dbReference>
<sequence>MKTGYRTRLHRILELGAWLILLASLLVAVYGVRTLPEEIATHFALDGTPDGYGSPAILFLTPLLMVPCLGIVSLIAHLVDPAQWNMPFAVREERKAPVYGDILTMLHAIQLEIAGFSLYMQVKSYQQSGDGLVLATVLLTAALAVTIIGLCILAYRHNR</sequence>